<proteinExistence type="inferred from homology"/>
<feature type="binding site" evidence="2">
    <location>
        <position position="433"/>
    </location>
    <ligand>
        <name>Mn(2+)</name>
        <dbReference type="ChEBI" id="CHEBI:29035"/>
        <label>2</label>
    </ligand>
</feature>
<sequence>MDDMSENAKSEQYQEKTGRESNPIGVAAVILLLCICFLIDARVGFGALIGAAAGFFAWSLLKDNGTRKEENADDRVAFLDTTVLQHNFPLPQNMPIPYAVLDIRGHILMYNEKFAKEFPNMELILPVVEQLKKAGIGKHAVVVVEEKHYDAMLNQCEVVEENGAVGNVLNMTLVDISKQYELEERLDRNETVIGMLFLDNYEDVMDSLAEDRQPLLSAIVDRKLTQFAADANGVMRKLQMDRYILLLSKGDLETLKEKKFDIMNTIREINVGEHIPVTMSMGVGIGGGSLEDAMQSAKAALDLALGRGGDQVLIKEGEKYLFYGAKAGEVGRNGRIRARVKADALWELMGASSSIMVMGHRNGDLDSLGSSMGICAIARAMGKKCRIVMNEVSTGIKCISEQMAQDEYYQTAFMKEKDALKEMDDKTLVIVVDTHRTSMVEGPSVLEAAKKIVVFDHHRKSAQDFIEQAVLLYHEPYASSTSELITEMIQHIGKRIKLRSIEADALLAGITVDTKNFAVKTGAITFESAGFLRRNGADSIRVRMLFQNDIDSYKAKATAVRDAELYLGSMALSVCPANRENSTLTAAQAADDLMNVTGVKASFVCCKVDDVVYVSARSFGDVNVQRIMEKLGGGGHFTVSGAQLKDCSAEEAKERVRSAIDEYLKEETT</sequence>
<evidence type="ECO:0000256" key="1">
    <source>
        <dbReference type="PIRNR" id="PIRNR026583"/>
    </source>
</evidence>
<evidence type="ECO:0000313" key="5">
    <source>
        <dbReference type="EMBL" id="GCB28837.1"/>
    </source>
</evidence>
<dbReference type="Pfam" id="PF01368">
    <property type="entry name" value="DHH"/>
    <property type="match status" value="1"/>
</dbReference>
<keyword evidence="3" id="KW-0812">Transmembrane</keyword>
<dbReference type="Gene3D" id="3.10.310.30">
    <property type="match status" value="1"/>
</dbReference>
<accession>A0A401LB74</accession>
<dbReference type="GO" id="GO:0106409">
    <property type="term" value="F:cyclic-di-AMP phosphodiesterase activity"/>
    <property type="evidence" value="ECO:0007669"/>
    <property type="project" value="RHEA"/>
</dbReference>
<dbReference type="SUPFAM" id="SSF64182">
    <property type="entry name" value="DHH phosphoesterases"/>
    <property type="match status" value="1"/>
</dbReference>
<protein>
    <recommendedName>
        <fullName evidence="1">Cyclic-di-AMP phosphodiesterase</fullName>
        <ecNumber evidence="1">3.1.4.-</ecNumber>
    </recommendedName>
</protein>
<keyword evidence="1" id="KW-1003">Cell membrane</keyword>
<feature type="binding site" evidence="2">
    <location>
        <position position="364"/>
    </location>
    <ligand>
        <name>Mn(2+)</name>
        <dbReference type="ChEBI" id="CHEBI:29035"/>
        <label>1</label>
    </ligand>
</feature>
<comment type="subcellular location">
    <subcellularLocation>
        <location evidence="1">Cell membrane</location>
    </subcellularLocation>
</comment>
<organism evidence="5 6">
    <name type="scientific">Anaerotignum faecicola</name>
    <dbReference type="NCBI Taxonomy" id="2358141"/>
    <lineage>
        <taxon>Bacteria</taxon>
        <taxon>Bacillati</taxon>
        <taxon>Bacillota</taxon>
        <taxon>Clostridia</taxon>
        <taxon>Lachnospirales</taxon>
        <taxon>Anaerotignaceae</taxon>
        <taxon>Anaerotignum</taxon>
    </lineage>
</organism>
<dbReference type="PANTHER" id="PTHR47618:SF2">
    <property type="entry name" value="CYCLIC-DI-AMP PHOSPHODIESTERASE GDPP"/>
    <property type="match status" value="1"/>
</dbReference>
<dbReference type="InterPro" id="IPR043128">
    <property type="entry name" value="Rev_trsase/Diguanyl_cyclase"/>
</dbReference>
<dbReference type="GO" id="GO:0005886">
    <property type="term" value="C:plasma membrane"/>
    <property type="evidence" value="ECO:0007669"/>
    <property type="project" value="UniProtKB-SubCell"/>
</dbReference>
<keyword evidence="6" id="KW-1185">Reference proteome</keyword>
<comment type="caution">
    <text evidence="5">The sequence shown here is derived from an EMBL/GenBank/DDBJ whole genome shotgun (WGS) entry which is preliminary data.</text>
</comment>
<dbReference type="AlphaFoldDB" id="A0A401LB74"/>
<comment type="catalytic activity">
    <reaction evidence="1">
        <text>3',3'-c-di-AMP + H2O = 5'-O-phosphonoadenylyl-(3'-&gt;5')-adenosine + H(+)</text>
        <dbReference type="Rhea" id="RHEA:54420"/>
        <dbReference type="ChEBI" id="CHEBI:15377"/>
        <dbReference type="ChEBI" id="CHEBI:15378"/>
        <dbReference type="ChEBI" id="CHEBI:71500"/>
        <dbReference type="ChEBI" id="CHEBI:138171"/>
    </reaction>
</comment>
<dbReference type="GO" id="GO:0046872">
    <property type="term" value="F:metal ion binding"/>
    <property type="evidence" value="ECO:0007669"/>
    <property type="project" value="UniProtKB-KW"/>
</dbReference>
<comment type="similarity">
    <text evidence="1">Belongs to the GdpP/PdeA phosphodiesterase family.</text>
</comment>
<dbReference type="GO" id="GO:0003676">
    <property type="term" value="F:nucleic acid binding"/>
    <property type="evidence" value="ECO:0007669"/>
    <property type="project" value="UniProtKB-UniRule"/>
</dbReference>
<dbReference type="Gene3D" id="3.90.1640.10">
    <property type="entry name" value="inorganic pyrophosphatase (n-terminal core)"/>
    <property type="match status" value="1"/>
</dbReference>
<dbReference type="PIRSF" id="PIRSF026583">
    <property type="entry name" value="YybT"/>
    <property type="match status" value="1"/>
</dbReference>
<dbReference type="Pfam" id="PF02272">
    <property type="entry name" value="DHHA1"/>
    <property type="match status" value="1"/>
</dbReference>
<keyword evidence="1" id="KW-0378">Hydrolase</keyword>
<feature type="binding site" evidence="2">
    <location>
        <position position="360"/>
    </location>
    <ligand>
        <name>Mn(2+)</name>
        <dbReference type="ChEBI" id="CHEBI:29035"/>
        <label>1</label>
    </ligand>
</feature>
<dbReference type="InterPro" id="IPR014528">
    <property type="entry name" value="GdpP/PdeA"/>
</dbReference>
<dbReference type="Pfam" id="PF24898">
    <property type="entry name" value="GGDEF_GdpP"/>
    <property type="match status" value="1"/>
</dbReference>
<dbReference type="OrthoDB" id="9759476at2"/>
<dbReference type="InterPro" id="IPR051319">
    <property type="entry name" value="Oligoribo/pAp-PDE_c-di-AMP_PDE"/>
</dbReference>
<dbReference type="Gene3D" id="3.30.70.270">
    <property type="match status" value="1"/>
</dbReference>
<feature type="transmembrane region" description="Helical" evidence="3">
    <location>
        <begin position="21"/>
        <end position="39"/>
    </location>
</feature>
<comment type="cofactor">
    <cofactor evidence="2">
        <name>Mn(2+)</name>
        <dbReference type="ChEBI" id="CHEBI:29035"/>
    </cofactor>
    <text evidence="2">For phosphodiesterase activity, probably binds 2 Mn(2+) per subunit.</text>
</comment>
<feature type="binding site" evidence="2">
    <location>
        <position position="366"/>
    </location>
    <ligand>
        <name>Mn(2+)</name>
        <dbReference type="ChEBI" id="CHEBI:29035"/>
        <label>2</label>
    </ligand>
</feature>
<dbReference type="EC" id="3.1.4.-" evidence="1"/>
<comment type="function">
    <text evidence="1">Has phosphodiesterase (PDE) activity against cyclic-di-AMP (c-di-AMP).</text>
</comment>
<feature type="binding site" evidence="2">
    <location>
        <position position="457"/>
    </location>
    <ligand>
        <name>Mn(2+)</name>
        <dbReference type="ChEBI" id="CHEBI:29035"/>
        <label>2</label>
    </ligand>
</feature>
<dbReference type="InterPro" id="IPR000160">
    <property type="entry name" value="GGDEF_dom"/>
</dbReference>
<dbReference type="FunFam" id="3.90.1640.10:FF:000002">
    <property type="entry name" value="Cyclic-di-AMP phosphodiesterase"/>
    <property type="match status" value="1"/>
</dbReference>
<dbReference type="GO" id="GO:0016787">
    <property type="term" value="F:hydrolase activity"/>
    <property type="evidence" value="ECO:0007669"/>
    <property type="project" value="UniProtKB-UniRule"/>
</dbReference>
<evidence type="ECO:0000259" key="4">
    <source>
        <dbReference type="PROSITE" id="PS50887"/>
    </source>
</evidence>
<dbReference type="PROSITE" id="PS50887">
    <property type="entry name" value="GGDEF"/>
    <property type="match status" value="1"/>
</dbReference>
<name>A0A401LB74_9FIRM</name>
<dbReference type="EMBL" id="BHVZ01000001">
    <property type="protein sequence ID" value="GCB28837.1"/>
    <property type="molecule type" value="Genomic_DNA"/>
</dbReference>
<keyword evidence="3" id="KW-1133">Transmembrane helix</keyword>
<evidence type="ECO:0000313" key="6">
    <source>
        <dbReference type="Proteomes" id="UP000287361"/>
    </source>
</evidence>
<feature type="domain" description="GGDEF" evidence="4">
    <location>
        <begin position="189"/>
        <end position="317"/>
    </location>
</feature>
<dbReference type="Proteomes" id="UP000287361">
    <property type="component" value="Unassembled WGS sequence"/>
</dbReference>
<dbReference type="InterPro" id="IPR038763">
    <property type="entry name" value="DHH_sf"/>
</dbReference>
<keyword evidence="2" id="KW-0464">Manganese</keyword>
<gene>
    <name evidence="5" type="ORF">KGMB03357_04980</name>
</gene>
<dbReference type="InterPro" id="IPR001667">
    <property type="entry name" value="DDH_dom"/>
</dbReference>
<reference evidence="5 6" key="1">
    <citation type="submission" date="2018-10" db="EMBL/GenBank/DDBJ databases">
        <title>Draft Genome Sequence of Anaerotignum sp. KCTC 15736.</title>
        <authorList>
            <person name="Choi S.H."/>
            <person name="Kim J.S."/>
            <person name="Kang S.W."/>
            <person name="Lee J.S."/>
            <person name="Park S.H."/>
        </authorList>
    </citation>
    <scope>NUCLEOTIDE SEQUENCE [LARGE SCALE GENOMIC DNA]</scope>
    <source>
        <strain evidence="5 6">KCTC 15736</strain>
    </source>
</reference>
<dbReference type="SMART" id="SM00267">
    <property type="entry name" value="GGDEF"/>
    <property type="match status" value="1"/>
</dbReference>
<feature type="binding site" evidence="2">
    <location>
        <position position="513"/>
    </location>
    <ligand>
        <name>Mn(2+)</name>
        <dbReference type="ChEBI" id="CHEBI:29035"/>
        <label>2</label>
    </ligand>
</feature>
<evidence type="ECO:0000256" key="3">
    <source>
        <dbReference type="SAM" id="Phobius"/>
    </source>
</evidence>
<keyword evidence="1 3" id="KW-0472">Membrane</keyword>
<feature type="binding site" evidence="2">
    <location>
        <position position="433"/>
    </location>
    <ligand>
        <name>Mn(2+)</name>
        <dbReference type="ChEBI" id="CHEBI:29035"/>
        <label>1</label>
    </ligand>
</feature>
<evidence type="ECO:0000256" key="2">
    <source>
        <dbReference type="PIRSR" id="PIRSR026583-50"/>
    </source>
</evidence>
<dbReference type="PANTHER" id="PTHR47618">
    <property type="entry name" value="BIFUNCTIONAL OLIGORIBONUCLEASE AND PAP PHOSPHATASE NRNA"/>
    <property type="match status" value="1"/>
</dbReference>
<keyword evidence="2" id="KW-0479">Metal-binding</keyword>
<dbReference type="InterPro" id="IPR003156">
    <property type="entry name" value="DHHA1_dom"/>
</dbReference>